<dbReference type="InterPro" id="IPR038678">
    <property type="entry name" value="Spondin_N_sf"/>
</dbReference>
<gene>
    <name evidence="2" type="ORF">IXB28_07890</name>
</gene>
<reference evidence="2 3" key="1">
    <citation type="journal article" date="2021" name="Mar. Drugs">
        <title>Genome Reduction and Secondary Metabolism of the Marine Sponge-Associated Cyanobacterium Leptothoe.</title>
        <authorList>
            <person name="Konstantinou D."/>
            <person name="Popin R.V."/>
            <person name="Fewer D.P."/>
            <person name="Sivonen K."/>
            <person name="Gkelis S."/>
        </authorList>
    </citation>
    <scope>NUCLEOTIDE SEQUENCE [LARGE SCALE GENOMIC DNA]</scope>
    <source>
        <strain evidence="2 3">TAU-MAC 1615</strain>
    </source>
</reference>
<sequence>MNKCAVGSRRVALAAVMALGSVTTMATAASAATLRVTIDNLAPTNGSLLTPAWVGFHDGSFDLYDLGESLDGFPGVEALVEDGNNAPLTDAFAASNPGGVQATLLSDGPPPLEIGESTSFLLDVDASNRYFSYASMVLPSNDAFIANGNPLAHQIFDDAGNFLGADFVVLGSEVNDGGTEVNDELASSTAFLGQSAPNTGTDENGVVTLHPGFIPGGRILSTTDSSAFNGLPLNFTGADFTGSGYQVARFRVELVDDAADVPEPGALVGLLAVGGLVAANRKRKQAV</sequence>
<organism evidence="2 3">
    <name type="scientific">Leptothoe kymatousa TAU-MAC 1615</name>
    <dbReference type="NCBI Taxonomy" id="2364775"/>
    <lineage>
        <taxon>Bacteria</taxon>
        <taxon>Bacillati</taxon>
        <taxon>Cyanobacteriota</taxon>
        <taxon>Cyanophyceae</taxon>
        <taxon>Nodosilineales</taxon>
        <taxon>Cymatolegaceae</taxon>
        <taxon>Leptothoe</taxon>
        <taxon>Leptothoe kymatousa</taxon>
    </lineage>
</organism>
<protein>
    <submittedName>
        <fullName evidence="2">PEP-CTERM sorting domain-containing protein</fullName>
    </submittedName>
</protein>
<dbReference type="NCBIfam" id="NF038123">
    <property type="entry name" value="NF038123_dom"/>
    <property type="match status" value="1"/>
</dbReference>
<dbReference type="Proteomes" id="UP001196661">
    <property type="component" value="Unassembled WGS sequence"/>
</dbReference>
<dbReference type="NCBIfam" id="TIGR02595">
    <property type="entry name" value="PEP_CTERM"/>
    <property type="match status" value="1"/>
</dbReference>
<evidence type="ECO:0000256" key="1">
    <source>
        <dbReference type="SAM" id="SignalP"/>
    </source>
</evidence>
<comment type="caution">
    <text evidence="2">The sequence shown here is derived from an EMBL/GenBank/DDBJ whole genome shotgun (WGS) entry which is preliminary data.</text>
</comment>
<accession>A0ABS5Y2Q4</accession>
<feature type="chain" id="PRO_5047016172" evidence="1">
    <location>
        <begin position="29"/>
        <end position="287"/>
    </location>
</feature>
<dbReference type="InterPro" id="IPR009465">
    <property type="entry name" value="Spondin_N"/>
</dbReference>
<dbReference type="Gene3D" id="2.60.40.2130">
    <property type="entry name" value="F-spondin domain"/>
    <property type="match status" value="1"/>
</dbReference>
<keyword evidence="3" id="KW-1185">Reference proteome</keyword>
<dbReference type="RefSeq" id="WP_215618022.1">
    <property type="nucleotide sequence ID" value="NZ_JADOER010000005.1"/>
</dbReference>
<keyword evidence="1" id="KW-0732">Signal</keyword>
<proteinExistence type="predicted"/>
<name>A0ABS5Y2Q4_9CYAN</name>
<evidence type="ECO:0000313" key="2">
    <source>
        <dbReference type="EMBL" id="MBT9312123.1"/>
    </source>
</evidence>
<dbReference type="EMBL" id="JADOER010000005">
    <property type="protein sequence ID" value="MBT9312123.1"/>
    <property type="molecule type" value="Genomic_DNA"/>
</dbReference>
<dbReference type="InterPro" id="IPR013424">
    <property type="entry name" value="Ice-binding_C"/>
</dbReference>
<feature type="signal peptide" evidence="1">
    <location>
        <begin position="1"/>
        <end position="28"/>
    </location>
</feature>
<evidence type="ECO:0000313" key="3">
    <source>
        <dbReference type="Proteomes" id="UP001196661"/>
    </source>
</evidence>